<gene>
    <name evidence="1" type="ORF">METZ01_LOCUS134499</name>
</gene>
<evidence type="ECO:0000313" key="1">
    <source>
        <dbReference type="EMBL" id="SVA81645.1"/>
    </source>
</evidence>
<accession>A0A381YX99</accession>
<organism evidence="1">
    <name type="scientific">marine metagenome</name>
    <dbReference type="NCBI Taxonomy" id="408172"/>
    <lineage>
        <taxon>unclassified sequences</taxon>
        <taxon>metagenomes</taxon>
        <taxon>ecological metagenomes</taxon>
    </lineage>
</organism>
<evidence type="ECO:0008006" key="2">
    <source>
        <dbReference type="Google" id="ProtNLM"/>
    </source>
</evidence>
<proteinExistence type="predicted"/>
<reference evidence="1" key="1">
    <citation type="submission" date="2018-05" db="EMBL/GenBank/DDBJ databases">
        <authorList>
            <person name="Lanie J.A."/>
            <person name="Ng W.-L."/>
            <person name="Kazmierczak K.M."/>
            <person name="Andrzejewski T.M."/>
            <person name="Davidsen T.M."/>
            <person name="Wayne K.J."/>
            <person name="Tettelin H."/>
            <person name="Glass J.I."/>
            <person name="Rusch D."/>
            <person name="Podicherti R."/>
            <person name="Tsui H.-C.T."/>
            <person name="Winkler M.E."/>
        </authorList>
    </citation>
    <scope>NUCLEOTIDE SEQUENCE</scope>
</reference>
<feature type="non-terminal residue" evidence="1">
    <location>
        <position position="1"/>
    </location>
</feature>
<name>A0A381YX99_9ZZZZ</name>
<dbReference type="AlphaFoldDB" id="A0A381YX99"/>
<dbReference type="EMBL" id="UINC01019295">
    <property type="protein sequence ID" value="SVA81645.1"/>
    <property type="molecule type" value="Genomic_DNA"/>
</dbReference>
<protein>
    <recommendedName>
        <fullName evidence="2">NADH:ubiquinone oxidoreductase intermediate-associated protein 30 domain-containing protein</fullName>
    </recommendedName>
</protein>
<sequence length="177" mass="19139">DLFAHTGVRWQTFTNGVSGAALQLVGNGAAATAQAARLDGKLTLGAARGPLAQMYQPFDRGAVPINLGNLGGIRFYARGNNPFELTLRCGDGEVGKELDTSEEWQLIELGADELIPISGSPQVVDWRWGAGGWNGNGCIGLYFSRRSAANIGEFWFEVDEITFYGADAWELRDDSPR</sequence>